<organism evidence="1">
    <name type="scientific">uncultured archaeal virus</name>
    <dbReference type="NCBI Taxonomy" id="1960247"/>
    <lineage>
        <taxon>Viruses</taxon>
        <taxon>environmental samples</taxon>
    </lineage>
</organism>
<dbReference type="EMBL" id="KY229235">
    <property type="protein sequence ID" value="AQQ75477.1"/>
    <property type="molecule type" value="Genomic_DNA"/>
</dbReference>
<protein>
    <submittedName>
        <fullName evidence="1">Archaeal/eukaryotic-type DNA primase large subunit</fullName>
    </submittedName>
</protein>
<dbReference type="GO" id="GO:0046872">
    <property type="term" value="F:metal ion binding"/>
    <property type="evidence" value="ECO:0007669"/>
    <property type="project" value="UniProtKB-KW"/>
</dbReference>
<reference evidence="1" key="1">
    <citation type="journal article" date="2017" name="MBio">
        <title>Viruses in the Oceanic Basement.</title>
        <authorList>
            <person name="Nigro O.D."/>
            <person name="Jungbluth S.P."/>
            <person name="Steward G.F."/>
            <person name="Rappe M.S."/>
        </authorList>
    </citation>
    <scope>NUCLEOTIDE SEQUENCE</scope>
    <source>
        <strain evidence="1">JdFR1000234</strain>
    </source>
</reference>
<dbReference type="GO" id="GO:0006269">
    <property type="term" value="P:DNA replication, synthesis of primer"/>
    <property type="evidence" value="ECO:0007669"/>
    <property type="project" value="UniProtKB-KW"/>
</dbReference>
<sequence>MIRRFSETEQEEFISQLMMWCRDGEITCRVFPRDFYSSDIKVRHLVEGYEDIVILVDKVNAIDCYLSIFSYPQIRERLYDVIYLDIDEPENYVKIKERINTFPYTSFFTGRSYHIYLKFGEMKFKDYRKTVREFCRRYKLLELIDKRTLGDVRREARLPMTWNSKTNKRARFLEYHEGDVEKLRSILQEIDDRHTEIINGIEEHRRFILDKNNKFDDFPPCIQACIDEIVATGELSHDKRLHLASFLIWIWDYEDVEALFSLCNDYKPYYTRQQLDFILEREYYPYSCKNAKMLGICPITIFCPYAPSLHLVLKKEEEGNDKSSRKK</sequence>
<proteinExistence type="predicted"/>
<evidence type="ECO:0000313" key="1">
    <source>
        <dbReference type="EMBL" id="AQQ75477.1"/>
    </source>
</evidence>
<gene>
    <name evidence="1" type="ORF">JDFR1000234_02</name>
</gene>
<name>A0A1S5Y2Y2_9VIRU</name>
<accession>A0A1S5Y2Y2</accession>
<dbReference type="GO" id="GO:0051539">
    <property type="term" value="F:4 iron, 4 sulfur cluster binding"/>
    <property type="evidence" value="ECO:0007669"/>
    <property type="project" value="UniProtKB-KW"/>
</dbReference>